<organism evidence="1 2">
    <name type="scientific">Nephila pilipes</name>
    <name type="common">Giant wood spider</name>
    <name type="synonym">Nephila maculata</name>
    <dbReference type="NCBI Taxonomy" id="299642"/>
    <lineage>
        <taxon>Eukaryota</taxon>
        <taxon>Metazoa</taxon>
        <taxon>Ecdysozoa</taxon>
        <taxon>Arthropoda</taxon>
        <taxon>Chelicerata</taxon>
        <taxon>Arachnida</taxon>
        <taxon>Araneae</taxon>
        <taxon>Araneomorphae</taxon>
        <taxon>Entelegynae</taxon>
        <taxon>Araneoidea</taxon>
        <taxon>Nephilidae</taxon>
        <taxon>Nephila</taxon>
    </lineage>
</organism>
<protein>
    <submittedName>
        <fullName evidence="1">Uncharacterized protein</fullName>
    </submittedName>
</protein>
<proteinExistence type="predicted"/>
<dbReference type="OrthoDB" id="5983986at2759"/>
<gene>
    <name evidence="1" type="ORF">NPIL_688861</name>
</gene>
<dbReference type="EMBL" id="BMAW01099647">
    <property type="protein sequence ID" value="GFS91014.1"/>
    <property type="molecule type" value="Genomic_DNA"/>
</dbReference>
<name>A0A8X6N2X8_NEPPI</name>
<reference evidence="1" key="1">
    <citation type="submission" date="2020-08" db="EMBL/GenBank/DDBJ databases">
        <title>Multicomponent nature underlies the extraordinary mechanical properties of spider dragline silk.</title>
        <authorList>
            <person name="Kono N."/>
            <person name="Nakamura H."/>
            <person name="Mori M."/>
            <person name="Yoshida Y."/>
            <person name="Ohtoshi R."/>
            <person name="Malay A.D."/>
            <person name="Moran D.A.P."/>
            <person name="Tomita M."/>
            <person name="Numata K."/>
            <person name="Arakawa K."/>
        </authorList>
    </citation>
    <scope>NUCLEOTIDE SEQUENCE</scope>
</reference>
<evidence type="ECO:0000313" key="2">
    <source>
        <dbReference type="Proteomes" id="UP000887013"/>
    </source>
</evidence>
<sequence>MDLGNWRTNSPELSQELKTLNFEVNEFKESLHLQLTASKVLEIDWDEKADTFYLETKNNLEIFLPKRNDIKRYLLQAAGRIFDPMGFICPNTI</sequence>
<keyword evidence="2" id="KW-1185">Reference proteome</keyword>
<comment type="caution">
    <text evidence="1">The sequence shown here is derived from an EMBL/GenBank/DDBJ whole genome shotgun (WGS) entry which is preliminary data.</text>
</comment>
<evidence type="ECO:0000313" key="1">
    <source>
        <dbReference type="EMBL" id="GFS91014.1"/>
    </source>
</evidence>
<dbReference type="Proteomes" id="UP000887013">
    <property type="component" value="Unassembled WGS sequence"/>
</dbReference>
<dbReference type="AlphaFoldDB" id="A0A8X6N2X8"/>
<accession>A0A8X6N2X8</accession>